<evidence type="ECO:0000313" key="1">
    <source>
        <dbReference type="EMBL" id="TFK74133.1"/>
    </source>
</evidence>
<accession>A0ACD3B7Y8</accession>
<proteinExistence type="predicted"/>
<evidence type="ECO:0000313" key="2">
    <source>
        <dbReference type="Proteomes" id="UP000308600"/>
    </source>
</evidence>
<dbReference type="Proteomes" id="UP000308600">
    <property type="component" value="Unassembled WGS sequence"/>
</dbReference>
<name>A0ACD3B7Y8_9AGAR</name>
<gene>
    <name evidence="1" type="ORF">BDN72DRAFT_789735</name>
</gene>
<sequence>MEFNQLALVAMDLDLPAHSTLNINEVTVNAPHGTFTLNQNAPAQNLEKLELTLTAISLHFQNGGGASAFHLIQIWHVIDGHPNSSPIFEQWAQGDNSGQVDWHMALREPINQVLWLTFSRALPTGPMVIGEFHIGLLDIAIFCASNPTDAIAFPHAMGWYMKAQMDKDLIQNLLSKVTLGSSSGEALAIMEQLVSLLGQILPSQTIYNLVEQAQKSIHPQQLYSKSISDVLPYLNSLYPILLDLQSMKIQHTVEDSVPNIISIIEETLSTLVKSSSHIREGSIQDYHASALFRKISAVKGPVKIAIKQAEDNVSKTLERLKPVEVSPGNTCLKDTRVLVLDELSNWAQSPGGPDTNNIFWLYGLAGTGKSTIAASFVQWLQSYKMLGAFYTCRRGHKALSNPLQLLHTICYGLSHVHKPYGRLIAKAIEEDAYFGSGTATIATFFQQFFEEPLKGLCYTFQQPLVIVIDALDECGGEKDRVQLLHCLTKLEHICNQLKVFITSRGNTEIQTGLCRCSRMHQLLPSASNNDIDIFLRFYCSNFGFSDQDLKHLVNAAEGLFIWAETAIEYLRTPFNKQRGLQVLLKQRQSSTDTVYHNIHQLYNTILSEATPDDAENNDIFQKVLGAILLSVKPLTLNMLFQLVQQSSITEKIIEKLINKLHSVLLYNGDKISVIHLSFSEYLLEGHCDVRFRIDTVKQHYNMTHHCLDILTRQLKFNICGFESSYVQNHQVDDLAQRIHNCISAELQYASIYWIYHYQKCSELSKKELDEKIYVLFCGSKALYWMEILGLLHQVFYMLKELTHVTAEIQNVKTNCLLNDIAQVIDKFKVPIQSATPHLYISVLPFMPEKKTIVLNGCKMSATSVAYSPDGRNIASGSDDKTIRIWDATTGQPVTVNQLKGHSGCVTSVVYSPEGKYIASGSGDKTIRIWDATTGQLVTSPLKEHSDLVTSVAYSPDGGRYIASGSSDKTVRIWNATTGQPVMNPLGRHSDWVNSVVYSWDGRHIASASYDKTVRIWDATTGQPVMNLQEGHSHSVNLIVYSPDGRQIASGSHDGTVRIWDATTGQPAINSLEGHSGSVYSVAYSPDGQHIASGSDDKTVRIWNATTGHLVMNPLGHCDSVYSVVYSWDGRQIASGSHDGTVRIWDATTGQPAINSLEGHSGSVYSVAYSPDGQHIASGSDDKTVRIWNATTGHLVMNPLGHCDSVYSVVYSPDGRYIASGSHDKTVRIWDTTTGQPVMSPLYGHSDWVNSVVYSPDGRHIASGSHDSTIRIWDATTGQPVTNPLEGHSHWITSVAYSPDGRHIASGSHDKTVRIW</sequence>
<dbReference type="EMBL" id="ML208270">
    <property type="protein sequence ID" value="TFK74133.1"/>
    <property type="molecule type" value="Genomic_DNA"/>
</dbReference>
<organism evidence="1 2">
    <name type="scientific">Pluteus cervinus</name>
    <dbReference type="NCBI Taxonomy" id="181527"/>
    <lineage>
        <taxon>Eukaryota</taxon>
        <taxon>Fungi</taxon>
        <taxon>Dikarya</taxon>
        <taxon>Basidiomycota</taxon>
        <taxon>Agaricomycotina</taxon>
        <taxon>Agaricomycetes</taxon>
        <taxon>Agaricomycetidae</taxon>
        <taxon>Agaricales</taxon>
        <taxon>Pluteineae</taxon>
        <taxon>Pluteaceae</taxon>
        <taxon>Pluteus</taxon>
    </lineage>
</organism>
<protein>
    <submittedName>
        <fullName evidence="1">WD40 repeat-like protein</fullName>
    </submittedName>
</protein>
<feature type="non-terminal residue" evidence="1">
    <location>
        <position position="1315"/>
    </location>
</feature>
<keyword evidence="2" id="KW-1185">Reference proteome</keyword>
<reference evidence="1 2" key="1">
    <citation type="journal article" date="2019" name="Nat. Ecol. Evol.">
        <title>Megaphylogeny resolves global patterns of mushroom evolution.</title>
        <authorList>
            <person name="Varga T."/>
            <person name="Krizsan K."/>
            <person name="Foldi C."/>
            <person name="Dima B."/>
            <person name="Sanchez-Garcia M."/>
            <person name="Sanchez-Ramirez S."/>
            <person name="Szollosi G.J."/>
            <person name="Szarkandi J.G."/>
            <person name="Papp V."/>
            <person name="Albert L."/>
            <person name="Andreopoulos W."/>
            <person name="Angelini C."/>
            <person name="Antonin V."/>
            <person name="Barry K.W."/>
            <person name="Bougher N.L."/>
            <person name="Buchanan P."/>
            <person name="Buyck B."/>
            <person name="Bense V."/>
            <person name="Catcheside P."/>
            <person name="Chovatia M."/>
            <person name="Cooper J."/>
            <person name="Damon W."/>
            <person name="Desjardin D."/>
            <person name="Finy P."/>
            <person name="Geml J."/>
            <person name="Haridas S."/>
            <person name="Hughes K."/>
            <person name="Justo A."/>
            <person name="Karasinski D."/>
            <person name="Kautmanova I."/>
            <person name="Kiss B."/>
            <person name="Kocsube S."/>
            <person name="Kotiranta H."/>
            <person name="LaButti K.M."/>
            <person name="Lechner B.E."/>
            <person name="Liimatainen K."/>
            <person name="Lipzen A."/>
            <person name="Lukacs Z."/>
            <person name="Mihaltcheva S."/>
            <person name="Morgado L.N."/>
            <person name="Niskanen T."/>
            <person name="Noordeloos M.E."/>
            <person name="Ohm R.A."/>
            <person name="Ortiz-Santana B."/>
            <person name="Ovrebo C."/>
            <person name="Racz N."/>
            <person name="Riley R."/>
            <person name="Savchenko A."/>
            <person name="Shiryaev A."/>
            <person name="Soop K."/>
            <person name="Spirin V."/>
            <person name="Szebenyi C."/>
            <person name="Tomsovsky M."/>
            <person name="Tulloss R.E."/>
            <person name="Uehling J."/>
            <person name="Grigoriev I.V."/>
            <person name="Vagvolgyi C."/>
            <person name="Papp T."/>
            <person name="Martin F.M."/>
            <person name="Miettinen O."/>
            <person name="Hibbett D.S."/>
            <person name="Nagy L.G."/>
        </authorList>
    </citation>
    <scope>NUCLEOTIDE SEQUENCE [LARGE SCALE GENOMIC DNA]</scope>
    <source>
        <strain evidence="1 2">NL-1719</strain>
    </source>
</reference>